<feature type="region of interest" description="Disordered" evidence="1">
    <location>
        <begin position="901"/>
        <end position="920"/>
    </location>
</feature>
<dbReference type="InterPro" id="IPR019286">
    <property type="entry name" value="DUF2339_TM"/>
</dbReference>
<dbReference type="InterPro" id="IPR014600">
    <property type="entry name" value="UCP035905_mem"/>
</dbReference>
<feature type="transmembrane region" description="Helical" evidence="2">
    <location>
        <begin position="851"/>
        <end position="869"/>
    </location>
</feature>
<feature type="transmembrane region" description="Helical" evidence="2">
    <location>
        <begin position="656"/>
        <end position="677"/>
    </location>
</feature>
<feature type="transmembrane region" description="Helical" evidence="2">
    <location>
        <begin position="355"/>
        <end position="373"/>
    </location>
</feature>
<feature type="transmembrane region" description="Helical" evidence="2">
    <location>
        <begin position="165"/>
        <end position="185"/>
    </location>
</feature>
<keyword evidence="2" id="KW-1133">Transmembrane helix</keyword>
<keyword evidence="2" id="KW-0472">Membrane</keyword>
<dbReference type="AlphaFoldDB" id="A0AAW3ZQF5"/>
<feature type="region of interest" description="Disordered" evidence="1">
    <location>
        <begin position="70"/>
        <end position="128"/>
    </location>
</feature>
<feature type="transmembrane region" description="Helical" evidence="2">
    <location>
        <begin position="823"/>
        <end position="842"/>
    </location>
</feature>
<reference evidence="3 4" key="1">
    <citation type="submission" date="2020-09" db="EMBL/GenBank/DDBJ databases">
        <title>Pseudoxanthomonas sp. CAU 1598 isolated from sand of Yaerae Beach.</title>
        <authorList>
            <person name="Kim W."/>
        </authorList>
    </citation>
    <scope>NUCLEOTIDE SEQUENCE [LARGE SCALE GENOMIC DNA]</scope>
    <source>
        <strain evidence="3 4">CAU 1598</strain>
    </source>
</reference>
<feature type="transmembrane region" description="Helical" evidence="2">
    <location>
        <begin position="875"/>
        <end position="897"/>
    </location>
</feature>
<feature type="transmembrane region" description="Helical" evidence="2">
    <location>
        <begin position="277"/>
        <end position="294"/>
    </location>
</feature>
<feature type="transmembrane region" description="Helical" evidence="2">
    <location>
        <begin position="324"/>
        <end position="343"/>
    </location>
</feature>
<feature type="transmembrane region" description="Helical" evidence="2">
    <location>
        <begin position="517"/>
        <end position="538"/>
    </location>
</feature>
<dbReference type="RefSeq" id="WP_192031141.1">
    <property type="nucleotide sequence ID" value="NZ_JACYTR010000061.1"/>
</dbReference>
<comment type="caution">
    <text evidence="3">The sequence shown here is derived from an EMBL/GenBank/DDBJ whole genome shotgun (WGS) entry which is preliminary data.</text>
</comment>
<feature type="transmembrane region" description="Helical" evidence="2">
    <location>
        <begin position="197"/>
        <end position="215"/>
    </location>
</feature>
<feature type="transmembrane region" description="Helical" evidence="2">
    <location>
        <begin position="723"/>
        <end position="742"/>
    </location>
</feature>
<sequence>MSWIWALVGAIVVAILADGEPVAWILGGLVGALWGRTQSLSSHLRAMTERLAELERWRVVEAARSRVVAAQPPSAESVREDDAASTTTPATPVEPVVEPAVAPAPKPDPMTSDLEMARDTYTPPPEPVVKRVSGERVWKPTVSTEPDWFDRGLSWIKRWFTEGNVPVKIGVLVSFVGLGALLKFAAQHALLKLPVEFWLTASAAAALAALWFAWSQREQRRLFSLGLQGGALGALLMTVFAAFRMYEVLPVLAAFGFALLVVAASVVLAVKQDAKALAVLGFTGGFLAPVLLSTGSGNHVALFSYFALLNAAVFAIAWWRSWRLLNLLGFGFTFAIGTFWGVLSYRAEHFATTEPFLVLFFLMYVGINHLFATRGSGEREPIIDGTLLYGTPLFAAGLQAALLIDAPMQMAFSSLSAAGVYALLGYLIRLRQDLATLRMAYATLAVGFATAAVPLALDANVTGQIWALEGAAVLWLGLRQKRLWPKLAGSALQLVAALAWLYSAFEYQPPDTPALRNGVFVGGWIVSLAWGCSALMLQRMHGGRVAYWLFLLGAALIWLGTGAHEIEHFVSSANRRAAWLGWWLVGWGVGVWASRQLRWPDIGLLSVMCAVFGLLWALSGVDRGPLSAPLLWLWPMFLITTLVTLRWLLLPGTPWLAVAHLSLLGSLALVLGSDVFARLEQVDGLSHDWAVIIGWLPTVALLWGAAFKPTVVGQPVAERFEQYRLAGLALAGAALGLFWLTSLGQAGDASPLPFVPLINPLELMQLGLLALAFLVLRQQGLPLRPVLAALALLGWVWLSVATLRSVHHLADVAWNQALWRSMLAQTSLTVVWSLCGVAAWVWGSRSGSRRVWQAGAVLMALVLLKLGLIDRQHMSNIAGIVSFLAVGGLLTLVGYLAPSPPAEPKAEPLVKEGSATGESA</sequence>
<dbReference type="PANTHER" id="PTHR38434">
    <property type="entry name" value="BLL2549 PROTEIN"/>
    <property type="match status" value="1"/>
</dbReference>
<feature type="transmembrane region" description="Helical" evidence="2">
    <location>
        <begin position="631"/>
        <end position="649"/>
    </location>
</feature>
<keyword evidence="2" id="KW-0812">Transmembrane</keyword>
<feature type="transmembrane region" description="Helical" evidence="2">
    <location>
        <begin position="487"/>
        <end position="505"/>
    </location>
</feature>
<feature type="transmembrane region" description="Helical" evidence="2">
    <location>
        <begin position="249"/>
        <end position="270"/>
    </location>
</feature>
<dbReference type="PANTHER" id="PTHR38434:SF1">
    <property type="entry name" value="BLL2549 PROTEIN"/>
    <property type="match status" value="1"/>
</dbReference>
<feature type="transmembrane region" description="Helical" evidence="2">
    <location>
        <begin position="300"/>
        <end position="319"/>
    </location>
</feature>
<feature type="transmembrane region" description="Helical" evidence="2">
    <location>
        <begin position="754"/>
        <end position="776"/>
    </location>
</feature>
<dbReference type="EMBL" id="JACYTR010000061">
    <property type="protein sequence ID" value="MBD8527719.1"/>
    <property type="molecule type" value="Genomic_DNA"/>
</dbReference>
<dbReference type="PIRSF" id="PIRSF035905">
    <property type="entry name" value="UCP035905_mp"/>
    <property type="match status" value="1"/>
</dbReference>
<feature type="transmembrane region" description="Helical" evidence="2">
    <location>
        <begin position="576"/>
        <end position="593"/>
    </location>
</feature>
<dbReference type="Pfam" id="PF10101">
    <property type="entry name" value="DUF2339"/>
    <property type="match status" value="1"/>
</dbReference>
<feature type="transmembrane region" description="Helical" evidence="2">
    <location>
        <begin position="602"/>
        <end position="619"/>
    </location>
</feature>
<feature type="transmembrane region" description="Helical" evidence="2">
    <location>
        <begin position="783"/>
        <end position="803"/>
    </location>
</feature>
<evidence type="ECO:0000313" key="3">
    <source>
        <dbReference type="EMBL" id="MBD8527719.1"/>
    </source>
</evidence>
<feature type="transmembrane region" description="Helical" evidence="2">
    <location>
        <begin position="463"/>
        <end position="478"/>
    </location>
</feature>
<evidence type="ECO:0000256" key="2">
    <source>
        <dbReference type="SAM" id="Phobius"/>
    </source>
</evidence>
<organism evidence="3 4">
    <name type="scientific">Pseudomarimonas arenosa</name>
    <dbReference type="NCBI Taxonomy" id="2774145"/>
    <lineage>
        <taxon>Bacteria</taxon>
        <taxon>Pseudomonadati</taxon>
        <taxon>Pseudomonadota</taxon>
        <taxon>Gammaproteobacteria</taxon>
        <taxon>Lysobacterales</taxon>
        <taxon>Lysobacteraceae</taxon>
        <taxon>Pseudomarimonas</taxon>
    </lineage>
</organism>
<feature type="transmembrane region" description="Helical" evidence="2">
    <location>
        <begin position="222"/>
        <end position="243"/>
    </location>
</feature>
<name>A0AAW3ZQF5_9GAMM</name>
<evidence type="ECO:0000256" key="1">
    <source>
        <dbReference type="SAM" id="MobiDB-lite"/>
    </source>
</evidence>
<feature type="transmembrane region" description="Helical" evidence="2">
    <location>
        <begin position="689"/>
        <end position="711"/>
    </location>
</feature>
<dbReference type="Proteomes" id="UP000613768">
    <property type="component" value="Unassembled WGS sequence"/>
</dbReference>
<evidence type="ECO:0000313" key="4">
    <source>
        <dbReference type="Proteomes" id="UP000613768"/>
    </source>
</evidence>
<proteinExistence type="predicted"/>
<feature type="transmembrane region" description="Helical" evidence="2">
    <location>
        <begin position="385"/>
        <end position="404"/>
    </location>
</feature>
<feature type="transmembrane region" description="Helical" evidence="2">
    <location>
        <begin position="545"/>
        <end position="564"/>
    </location>
</feature>
<feature type="transmembrane region" description="Helical" evidence="2">
    <location>
        <begin position="440"/>
        <end position="457"/>
    </location>
</feature>
<gene>
    <name evidence="3" type="ORF">IFO71_18385</name>
</gene>
<protein>
    <submittedName>
        <fullName evidence="3">DUF2339 domain-containing protein</fullName>
    </submittedName>
</protein>
<feature type="transmembrane region" description="Helical" evidence="2">
    <location>
        <begin position="6"/>
        <end position="35"/>
    </location>
</feature>
<keyword evidence="4" id="KW-1185">Reference proteome</keyword>
<feature type="transmembrane region" description="Helical" evidence="2">
    <location>
        <begin position="410"/>
        <end position="428"/>
    </location>
</feature>
<accession>A0AAW3ZQF5</accession>
<feature type="compositionally biased region" description="Low complexity" evidence="1">
    <location>
        <begin position="84"/>
        <end position="101"/>
    </location>
</feature>